<dbReference type="InterPro" id="IPR052032">
    <property type="entry name" value="ATP-dep_AA_Ligase"/>
</dbReference>
<dbReference type="Gene3D" id="3.30.470.20">
    <property type="entry name" value="ATP-grasp fold, B domain"/>
    <property type="match status" value="1"/>
</dbReference>
<evidence type="ECO:0000313" key="7">
    <source>
        <dbReference type="Proteomes" id="UP000625568"/>
    </source>
</evidence>
<evidence type="ECO:0000256" key="4">
    <source>
        <dbReference type="PROSITE-ProRule" id="PRU00409"/>
    </source>
</evidence>
<keyword evidence="1" id="KW-0436">Ligase</keyword>
<dbReference type="InterPro" id="IPR011761">
    <property type="entry name" value="ATP-grasp"/>
</dbReference>
<dbReference type="GO" id="GO:0005524">
    <property type="term" value="F:ATP binding"/>
    <property type="evidence" value="ECO:0007669"/>
    <property type="project" value="UniProtKB-UniRule"/>
</dbReference>
<dbReference type="Gene3D" id="3.40.50.20">
    <property type="match status" value="1"/>
</dbReference>
<organism evidence="6 7">
    <name type="scientific">Burkholderia dolosa</name>
    <dbReference type="NCBI Taxonomy" id="152500"/>
    <lineage>
        <taxon>Bacteria</taxon>
        <taxon>Pseudomonadati</taxon>
        <taxon>Pseudomonadota</taxon>
        <taxon>Betaproteobacteria</taxon>
        <taxon>Burkholderiales</taxon>
        <taxon>Burkholderiaceae</taxon>
        <taxon>Burkholderia</taxon>
        <taxon>Burkholderia cepacia complex</taxon>
    </lineage>
</organism>
<evidence type="ECO:0000256" key="2">
    <source>
        <dbReference type="ARBA" id="ARBA00022741"/>
    </source>
</evidence>
<dbReference type="PROSITE" id="PS50975">
    <property type="entry name" value="ATP_GRASP"/>
    <property type="match status" value="1"/>
</dbReference>
<dbReference type="Proteomes" id="UP000625568">
    <property type="component" value="Chromosome 3"/>
</dbReference>
<sequence length="414" mass="45213">MKILILHRVPYARIDYARGIDHTRHDVTYFGTKPIVDTLPPDLRHEAVVRPGERSAYDEARAWLEAQPRRFDRIISLSEYELLDAARLREWLGVDGPAVDAVQLVRDKIKMKRAVEARGLRVPHYLRLQAFLDAPGTARWDGPTVLKPHSGASSEDVVVFPSVADTLRAVAARTSGAARLDRGELGPDAYEVEEFVAGDVLHFDGLIVDGRLATVTASRYVGTCLGFAQGRPLGSYHVPLTHELRSWTSRALDAVGIRNGSFHLEAIETPDGLVFLEVGNRVGGADVVATFELATGVHLPSEELRILTGEAPSHALPDTQTRPAWHGWFVFPGHASGHADYRGIAGIDAFRRDPAVLRWAELAPGAPLQQRITYSAHEAPLTGIVACRDAAATASWLRALFDAARPVPDAARAA</sequence>
<dbReference type="GO" id="GO:0046872">
    <property type="term" value="F:metal ion binding"/>
    <property type="evidence" value="ECO:0007669"/>
    <property type="project" value="InterPro"/>
</dbReference>
<accession>A0A892IHB9</accession>
<dbReference type="AlphaFoldDB" id="A0A892IHB9"/>
<dbReference type="GO" id="GO:0016874">
    <property type="term" value="F:ligase activity"/>
    <property type="evidence" value="ECO:0007669"/>
    <property type="project" value="UniProtKB-KW"/>
</dbReference>
<protein>
    <submittedName>
        <fullName evidence="6">ATP-grasp domain-containing protein</fullName>
    </submittedName>
</protein>
<keyword evidence="7" id="KW-1185">Reference proteome</keyword>
<evidence type="ECO:0000256" key="1">
    <source>
        <dbReference type="ARBA" id="ARBA00022598"/>
    </source>
</evidence>
<dbReference type="RefSeq" id="WP_035975825.1">
    <property type="nucleotide sequence ID" value="NZ_CP033839.1"/>
</dbReference>
<dbReference type="PANTHER" id="PTHR43585:SF2">
    <property type="entry name" value="ATP-GRASP ENZYME FSQD"/>
    <property type="match status" value="1"/>
</dbReference>
<proteinExistence type="predicted"/>
<evidence type="ECO:0000313" key="6">
    <source>
        <dbReference type="EMBL" id="QRO81264.1"/>
    </source>
</evidence>
<feature type="domain" description="ATP-grasp" evidence="5">
    <location>
        <begin position="112"/>
        <end position="308"/>
    </location>
</feature>
<keyword evidence="3 4" id="KW-0067">ATP-binding</keyword>
<name>A0A892IHB9_9BURK</name>
<gene>
    <name evidence="6" type="ORF">I6K02_26230</name>
</gene>
<dbReference type="EMBL" id="CP069484">
    <property type="protein sequence ID" value="QRO81264.1"/>
    <property type="molecule type" value="Genomic_DNA"/>
</dbReference>
<dbReference type="PANTHER" id="PTHR43585">
    <property type="entry name" value="FUMIPYRROLE BIOSYNTHESIS PROTEIN C"/>
    <property type="match status" value="1"/>
</dbReference>
<evidence type="ECO:0000259" key="5">
    <source>
        <dbReference type="PROSITE" id="PS50975"/>
    </source>
</evidence>
<reference evidence="6 7" key="1">
    <citation type="submission" date="2021-02" db="EMBL/GenBank/DDBJ databases">
        <title>FDA dAtabase for Regulatory Grade micrObial Sequences (FDA-ARGOS): Supporting development and validation of Infectious Disease Dx tests.</title>
        <authorList>
            <person name="Minogue T."/>
            <person name="Wolcott M."/>
            <person name="Wasieloski L."/>
            <person name="Aguilar W."/>
            <person name="Moore D."/>
            <person name="Jaissle J."/>
            <person name="Tallon L."/>
            <person name="Sadzewicz L."/>
            <person name="Zhao X."/>
            <person name="Boylan J."/>
            <person name="Ott S."/>
            <person name="Bowen H."/>
            <person name="Vavikolanu K."/>
            <person name="Mehta A."/>
            <person name="Aluvathingal J."/>
            <person name="Nadendla S."/>
            <person name="Yan Y."/>
            <person name="Sichtig H."/>
        </authorList>
    </citation>
    <scope>NUCLEOTIDE SEQUENCE [LARGE SCALE GENOMIC DNA]</scope>
    <source>
        <strain evidence="6 7">FDAARGOS_1272</strain>
    </source>
</reference>
<keyword evidence="2 4" id="KW-0547">Nucleotide-binding</keyword>
<evidence type="ECO:0000256" key="3">
    <source>
        <dbReference type="ARBA" id="ARBA00022840"/>
    </source>
</evidence>
<dbReference type="SUPFAM" id="SSF56059">
    <property type="entry name" value="Glutathione synthetase ATP-binding domain-like"/>
    <property type="match status" value="1"/>
</dbReference>